<dbReference type="InterPro" id="IPR027417">
    <property type="entry name" value="P-loop_NTPase"/>
</dbReference>
<name>A0ABR0TCJ3_AURPU</name>
<dbReference type="Gene3D" id="3.40.50.1580">
    <property type="entry name" value="Nucleoside phosphorylase domain"/>
    <property type="match status" value="1"/>
</dbReference>
<comment type="caution">
    <text evidence="1">The sequence shown here is derived from an EMBL/GenBank/DDBJ whole genome shotgun (WGS) entry which is preliminary data.</text>
</comment>
<dbReference type="Proteomes" id="UP001341245">
    <property type="component" value="Unassembled WGS sequence"/>
</dbReference>
<dbReference type="SUPFAM" id="SSF53167">
    <property type="entry name" value="Purine and uridine phosphorylases"/>
    <property type="match status" value="1"/>
</dbReference>
<gene>
    <name evidence="1" type="ORF">QM012_002145</name>
</gene>
<keyword evidence="2" id="KW-1185">Reference proteome</keyword>
<dbReference type="Gene3D" id="3.40.50.300">
    <property type="entry name" value="P-loop containing nucleotide triphosphate hydrolases"/>
    <property type="match status" value="1"/>
</dbReference>
<dbReference type="InterPro" id="IPR035994">
    <property type="entry name" value="Nucleoside_phosphorylase_sf"/>
</dbReference>
<organism evidence="1 2">
    <name type="scientific">Aureobasidium pullulans</name>
    <name type="common">Black yeast</name>
    <name type="synonym">Pullularia pullulans</name>
    <dbReference type="NCBI Taxonomy" id="5580"/>
    <lineage>
        <taxon>Eukaryota</taxon>
        <taxon>Fungi</taxon>
        <taxon>Dikarya</taxon>
        <taxon>Ascomycota</taxon>
        <taxon>Pezizomycotina</taxon>
        <taxon>Dothideomycetes</taxon>
        <taxon>Dothideomycetidae</taxon>
        <taxon>Dothideales</taxon>
        <taxon>Saccotheciaceae</taxon>
        <taxon>Aureobasidium</taxon>
    </lineage>
</organism>
<protein>
    <recommendedName>
        <fullName evidence="3">Purine and uridine phosphorylase</fullName>
    </recommendedName>
</protein>
<dbReference type="SUPFAM" id="SSF52540">
    <property type="entry name" value="P-loop containing nucleoside triphosphate hydrolases"/>
    <property type="match status" value="1"/>
</dbReference>
<evidence type="ECO:0000313" key="2">
    <source>
        <dbReference type="Proteomes" id="UP001341245"/>
    </source>
</evidence>
<dbReference type="EMBL" id="JASGXD010000013">
    <property type="protein sequence ID" value="KAK6001655.1"/>
    <property type="molecule type" value="Genomic_DNA"/>
</dbReference>
<dbReference type="InterPro" id="IPR053137">
    <property type="entry name" value="NLR-like"/>
</dbReference>
<proteinExistence type="predicted"/>
<dbReference type="PANTHER" id="PTHR46082:SF11">
    <property type="entry name" value="AAA+ ATPASE DOMAIN-CONTAINING PROTEIN-RELATED"/>
    <property type="match status" value="1"/>
</dbReference>
<reference evidence="1 2" key="1">
    <citation type="submission" date="2023-11" db="EMBL/GenBank/DDBJ databases">
        <title>Draft genome sequence and annotation of the polyextremotolerant black yeast-like fungus Aureobasidium pullulans NRRL 62042.</title>
        <authorList>
            <person name="Dielentheis-Frenken M.R.E."/>
            <person name="Wibberg D."/>
            <person name="Blank L.M."/>
            <person name="Tiso T."/>
        </authorList>
    </citation>
    <scope>NUCLEOTIDE SEQUENCE [LARGE SCALE GENOMIC DNA]</scope>
    <source>
        <strain evidence="1 2">NRRL 62042</strain>
    </source>
</reference>
<sequence>MKQPRLEDYKVGWITALPTEAAAAKAMLDKTHPRLPTPHDSNVYTFGFIRSGQDIADGGHNIVIASGRPGTATAATIANDMRRTFPWLRIGLMVGIAGGVWSPDIDVRLGDVVVGVHPKSEAGVIHYDYGRQVQDKGFLKTGAMNKAPPILLNAVAAVQAEHKYTKASSRAYVTHLDQGLAKINAARPPRDRLFNSTYIRVRPERSLHPTIPNIHYGPIASGNRLIRDAVFAEEIRQKYGNLCFEMEPAGLDDFPSLTVRGISDYCDTHKNDDWHDYAAIAAAAYARELLSVIPPTEITQLPQLGNTHWIVPRRPNSLFMGRRELLNDMTQHLVTESKKNDRSVFVLQGMGGAGKSEVAIKFAAENRDNFWGIFWIDADNKRSIEQGFAKIAKNQVPPLQDATPENVLEWLANIDQSWLLILDNCDNANEDYSGYIPSHGGSIIVTTRLQECSVFGTWKNIDELDEESATQLLLKASGIADACRTTQQCAAKSIVRMLGHHALALVHAGAYIKKGLCTLDEYVLLFHREKSRLMRFEIKQQASRYGSVYATFEVSAKALASSQDYESHLALRLLNILAFLDREAVEEESFTRASKGCYEVLREWEDDGMLCHRCATISRIEHDRSPERRSKPDTGELAASCVFEHGIDDDEDENMDREYLSQINHLHIWHCEKVCTSDLLEHQATTKLRIARARLADLSLIKVDDNKMFMHPLVHEWARTRMNQAAWEDTWEQTDLIVYLSDFVRRDPATFMVP</sequence>
<evidence type="ECO:0000313" key="1">
    <source>
        <dbReference type="EMBL" id="KAK6001655.1"/>
    </source>
</evidence>
<dbReference type="PANTHER" id="PTHR46082">
    <property type="entry name" value="ATP/GTP-BINDING PROTEIN-RELATED"/>
    <property type="match status" value="1"/>
</dbReference>
<accession>A0ABR0TCJ3</accession>
<evidence type="ECO:0008006" key="3">
    <source>
        <dbReference type="Google" id="ProtNLM"/>
    </source>
</evidence>